<dbReference type="InterPro" id="IPR029068">
    <property type="entry name" value="Glyas_Bleomycin-R_OHBP_Dase"/>
</dbReference>
<dbReference type="InterPro" id="IPR004360">
    <property type="entry name" value="Glyas_Fos-R_dOase_dom"/>
</dbReference>
<organism evidence="2 3">
    <name type="scientific">Thetidibacter halocola</name>
    <dbReference type="NCBI Taxonomy" id="2827239"/>
    <lineage>
        <taxon>Bacteria</taxon>
        <taxon>Pseudomonadati</taxon>
        <taxon>Pseudomonadota</taxon>
        <taxon>Alphaproteobacteria</taxon>
        <taxon>Rhodobacterales</taxon>
        <taxon>Roseobacteraceae</taxon>
        <taxon>Thetidibacter</taxon>
    </lineage>
</organism>
<evidence type="ECO:0000259" key="1">
    <source>
        <dbReference type="PROSITE" id="PS51819"/>
    </source>
</evidence>
<reference evidence="2" key="1">
    <citation type="submission" date="2021-04" db="EMBL/GenBank/DDBJ databases">
        <authorList>
            <person name="Yoon J."/>
        </authorList>
    </citation>
    <scope>NUCLEOTIDE SEQUENCE</scope>
    <source>
        <strain evidence="2">KMU-90</strain>
    </source>
</reference>
<dbReference type="SUPFAM" id="SSF54593">
    <property type="entry name" value="Glyoxalase/Bleomycin resistance protein/Dihydroxybiphenyl dioxygenase"/>
    <property type="match status" value="1"/>
</dbReference>
<dbReference type="Proteomes" id="UP000681356">
    <property type="component" value="Unassembled WGS sequence"/>
</dbReference>
<proteinExistence type="predicted"/>
<dbReference type="EMBL" id="JAGTUU010000008">
    <property type="protein sequence ID" value="MBS0126120.1"/>
    <property type="molecule type" value="Genomic_DNA"/>
</dbReference>
<accession>A0A8J8BA24</accession>
<feature type="domain" description="VOC" evidence="1">
    <location>
        <begin position="4"/>
        <end position="125"/>
    </location>
</feature>
<comment type="caution">
    <text evidence="2">The sequence shown here is derived from an EMBL/GenBank/DDBJ whole genome shotgun (WGS) entry which is preliminary data.</text>
</comment>
<keyword evidence="3" id="KW-1185">Reference proteome</keyword>
<dbReference type="InterPro" id="IPR037523">
    <property type="entry name" value="VOC_core"/>
</dbReference>
<dbReference type="Pfam" id="PF00903">
    <property type="entry name" value="Glyoxalase"/>
    <property type="match status" value="1"/>
</dbReference>
<gene>
    <name evidence="2" type="ORF">KB874_18700</name>
</gene>
<dbReference type="PANTHER" id="PTHR36503">
    <property type="entry name" value="BLR2520 PROTEIN"/>
    <property type="match status" value="1"/>
</dbReference>
<dbReference type="PROSITE" id="PS51819">
    <property type="entry name" value="VOC"/>
    <property type="match status" value="1"/>
</dbReference>
<dbReference type="RefSeq" id="WP_212538077.1">
    <property type="nucleotide sequence ID" value="NZ_JAGTUU010000008.1"/>
</dbReference>
<dbReference type="Gene3D" id="3.10.180.10">
    <property type="entry name" value="2,3-Dihydroxybiphenyl 1,2-Dioxygenase, domain 1"/>
    <property type="match status" value="1"/>
</dbReference>
<sequence>MEQRVSLITLGCRDMVRAEAFYRSLGWRPVDSPEGIVAFDLIGQALALYPLADLARDMGLDEAALGHGAATLAHNLDTREAVDALTARAEAAGAAVLRAPHAVFWGGYIAYVADPEGHVWEFACNPFSKLGPNCEFRWNGYD</sequence>
<protein>
    <submittedName>
        <fullName evidence="2">VOC family protein</fullName>
    </submittedName>
</protein>
<dbReference type="PANTHER" id="PTHR36503:SF1">
    <property type="entry name" value="BLR2520 PROTEIN"/>
    <property type="match status" value="1"/>
</dbReference>
<dbReference type="AlphaFoldDB" id="A0A8J8BA24"/>
<evidence type="ECO:0000313" key="3">
    <source>
        <dbReference type="Proteomes" id="UP000681356"/>
    </source>
</evidence>
<evidence type="ECO:0000313" key="2">
    <source>
        <dbReference type="EMBL" id="MBS0126120.1"/>
    </source>
</evidence>
<name>A0A8J8BA24_9RHOB</name>